<evidence type="ECO:0000313" key="2">
    <source>
        <dbReference type="EMBL" id="WGM04092.1"/>
    </source>
</evidence>
<accession>A0AA95GSN9</accession>
<geneLocation type="plasmid" evidence="2 3">
    <name>paPv14</name>
</geneLocation>
<name>A0AA95GSN9_9GAMM</name>
<dbReference type="RefSeq" id="WP_280627373.1">
    <property type="nucleotide sequence ID" value="NZ_CP123518.1"/>
</dbReference>
<dbReference type="Proteomes" id="UP001177595">
    <property type="component" value="Plasmid paPv14"/>
</dbReference>
<keyword evidence="1" id="KW-0732">Signal</keyword>
<organism evidence="2 3">
    <name type="scientific">Arsenophonus nasoniae</name>
    <name type="common">son-killer infecting Nasonia vitripennis</name>
    <dbReference type="NCBI Taxonomy" id="638"/>
    <lineage>
        <taxon>Bacteria</taxon>
        <taxon>Pseudomonadati</taxon>
        <taxon>Pseudomonadota</taxon>
        <taxon>Gammaproteobacteria</taxon>
        <taxon>Enterobacterales</taxon>
        <taxon>Morganellaceae</taxon>
        <taxon>Arsenophonus</taxon>
    </lineage>
</organism>
<feature type="signal peptide" evidence="1">
    <location>
        <begin position="1"/>
        <end position="19"/>
    </location>
</feature>
<evidence type="ECO:0000256" key="1">
    <source>
        <dbReference type="SAM" id="SignalP"/>
    </source>
</evidence>
<evidence type="ECO:0008006" key="4">
    <source>
        <dbReference type="Google" id="ProtNLM"/>
    </source>
</evidence>
<dbReference type="AlphaFoldDB" id="A0AA95GSN9"/>
<evidence type="ECO:0000313" key="3">
    <source>
        <dbReference type="Proteomes" id="UP001177595"/>
    </source>
</evidence>
<keyword evidence="2" id="KW-0614">Plasmid</keyword>
<reference evidence="2" key="1">
    <citation type="submission" date="2023-04" db="EMBL/GenBank/DDBJ databases">
        <title>Genome dynamics across the evolutionary transition to endosymbiosis.</title>
        <authorList>
            <person name="Siozios S."/>
            <person name="Nadal-Jimenez P."/>
            <person name="Azagi T."/>
            <person name="Sprong H."/>
            <person name="Frost C.L."/>
            <person name="Parratt S.R."/>
            <person name="Taylor G."/>
            <person name="Brettell L."/>
            <person name="Lew K.C."/>
            <person name="Croft L."/>
            <person name="King K.C."/>
            <person name="Brockhurst M.A."/>
            <person name="Hypsa V."/>
            <person name="Novakova E."/>
            <person name="Darby A.C."/>
            <person name="Hurst G.D.D."/>
        </authorList>
    </citation>
    <scope>NUCLEOTIDE SEQUENCE</scope>
    <source>
        <strain evidence="2">APv</strain>
        <plasmid evidence="2">paPv14</plasmid>
    </source>
</reference>
<dbReference type="EMBL" id="CP123518">
    <property type="protein sequence ID" value="WGM04092.1"/>
    <property type="molecule type" value="Genomic_DNA"/>
</dbReference>
<sequence length="64" mass="7471">MKKLLTALFLIFISPISNSKEFYCPDMYRLTEKNTCTSRVGKIERPAFTKIWIPEIQSNSIDNQ</sequence>
<feature type="chain" id="PRO_5041734531" description="Conjugal transfer protein TraV" evidence="1">
    <location>
        <begin position="20"/>
        <end position="64"/>
    </location>
</feature>
<gene>
    <name evidence="2" type="ORF">QE210_21810</name>
</gene>
<proteinExistence type="predicted"/>
<protein>
    <recommendedName>
        <fullName evidence="4">Conjugal transfer protein TraV</fullName>
    </recommendedName>
</protein>